<comment type="similarity">
    <text evidence="1 6">Belongs to the hexokinase family.</text>
</comment>
<dbReference type="AlphaFoldDB" id="A0A1E3NT37"/>
<evidence type="ECO:0000256" key="4">
    <source>
        <dbReference type="ARBA" id="ARBA00022777"/>
    </source>
</evidence>
<dbReference type="PANTHER" id="PTHR19443">
    <property type="entry name" value="HEXOKINASE"/>
    <property type="match status" value="1"/>
</dbReference>
<keyword evidence="10" id="KW-1185">Reference proteome</keyword>
<dbReference type="RefSeq" id="XP_019020430.1">
    <property type="nucleotide sequence ID" value="XM_019160529.1"/>
</dbReference>
<dbReference type="PRINTS" id="PR00475">
    <property type="entry name" value="HEXOKINASE"/>
</dbReference>
<evidence type="ECO:0000256" key="1">
    <source>
        <dbReference type="ARBA" id="ARBA00009225"/>
    </source>
</evidence>
<dbReference type="GO" id="GO:0004340">
    <property type="term" value="F:glucokinase activity"/>
    <property type="evidence" value="ECO:0007669"/>
    <property type="project" value="TreeGrafter"/>
</dbReference>
<evidence type="ECO:0000259" key="7">
    <source>
        <dbReference type="Pfam" id="PF00349"/>
    </source>
</evidence>
<keyword evidence="6" id="KW-0324">Glycolysis</keyword>
<dbReference type="GO" id="GO:0006006">
    <property type="term" value="P:glucose metabolic process"/>
    <property type="evidence" value="ECO:0007669"/>
    <property type="project" value="TreeGrafter"/>
</dbReference>
<keyword evidence="2 6" id="KW-0808">Transferase</keyword>
<dbReference type="PROSITE" id="PS51748">
    <property type="entry name" value="HEXOKINASE_2"/>
    <property type="match status" value="1"/>
</dbReference>
<dbReference type="SUPFAM" id="SSF53067">
    <property type="entry name" value="Actin-like ATPase domain"/>
    <property type="match status" value="2"/>
</dbReference>
<evidence type="ECO:0000313" key="9">
    <source>
        <dbReference type="EMBL" id="ODQ49317.1"/>
    </source>
</evidence>
<dbReference type="GO" id="GO:0001678">
    <property type="term" value="P:intracellular glucose homeostasis"/>
    <property type="evidence" value="ECO:0007669"/>
    <property type="project" value="InterPro"/>
</dbReference>
<dbReference type="PANTHER" id="PTHR19443:SF24">
    <property type="entry name" value="PHOSPHOTRANSFERASE"/>
    <property type="match status" value="1"/>
</dbReference>
<dbReference type="UniPathway" id="UPA00109">
    <property type="reaction ID" value="UER00180"/>
</dbReference>
<dbReference type="InterPro" id="IPR001312">
    <property type="entry name" value="Hexokinase"/>
</dbReference>
<dbReference type="GO" id="GO:0006096">
    <property type="term" value="P:glycolytic process"/>
    <property type="evidence" value="ECO:0007669"/>
    <property type="project" value="UniProtKB-UniPathway"/>
</dbReference>
<dbReference type="GO" id="GO:0005829">
    <property type="term" value="C:cytosol"/>
    <property type="evidence" value="ECO:0007669"/>
    <property type="project" value="TreeGrafter"/>
</dbReference>
<dbReference type="GO" id="GO:0019158">
    <property type="term" value="F:mannokinase activity"/>
    <property type="evidence" value="ECO:0007669"/>
    <property type="project" value="TreeGrafter"/>
</dbReference>
<dbReference type="Gene3D" id="3.30.420.40">
    <property type="match status" value="1"/>
</dbReference>
<keyword evidence="4 6" id="KW-0418">Kinase</keyword>
<dbReference type="GO" id="GO:0005536">
    <property type="term" value="F:D-glucose binding"/>
    <property type="evidence" value="ECO:0007669"/>
    <property type="project" value="InterPro"/>
</dbReference>
<dbReference type="Gene3D" id="3.40.367.20">
    <property type="match status" value="1"/>
</dbReference>
<accession>A0A1E3NT37</accession>
<dbReference type="GO" id="GO:0008865">
    <property type="term" value="F:fructokinase activity"/>
    <property type="evidence" value="ECO:0007669"/>
    <property type="project" value="TreeGrafter"/>
</dbReference>
<evidence type="ECO:0000259" key="8">
    <source>
        <dbReference type="Pfam" id="PF03727"/>
    </source>
</evidence>
<protein>
    <recommendedName>
        <fullName evidence="6">Phosphotransferase</fullName>
        <ecNumber evidence="6">2.7.1.-</ecNumber>
    </recommendedName>
</protein>
<keyword evidence="3 6" id="KW-0547">Nucleotide-binding</keyword>
<dbReference type="Pfam" id="PF00349">
    <property type="entry name" value="Hexokinase_1"/>
    <property type="match status" value="1"/>
</dbReference>
<proteinExistence type="inferred from homology"/>
<reference evidence="9 10" key="1">
    <citation type="journal article" date="2016" name="Proc. Natl. Acad. Sci. U.S.A.">
        <title>Comparative genomics of biotechnologically important yeasts.</title>
        <authorList>
            <person name="Riley R."/>
            <person name="Haridas S."/>
            <person name="Wolfe K.H."/>
            <person name="Lopes M.R."/>
            <person name="Hittinger C.T."/>
            <person name="Goeker M."/>
            <person name="Salamov A.A."/>
            <person name="Wisecaver J.H."/>
            <person name="Long T.M."/>
            <person name="Calvey C.H."/>
            <person name="Aerts A.L."/>
            <person name="Barry K.W."/>
            <person name="Choi C."/>
            <person name="Clum A."/>
            <person name="Coughlan A.Y."/>
            <person name="Deshpande S."/>
            <person name="Douglass A.P."/>
            <person name="Hanson S.J."/>
            <person name="Klenk H.-P."/>
            <person name="LaButti K.M."/>
            <person name="Lapidus A."/>
            <person name="Lindquist E.A."/>
            <person name="Lipzen A.M."/>
            <person name="Meier-Kolthoff J.P."/>
            <person name="Ohm R.A."/>
            <person name="Otillar R.P."/>
            <person name="Pangilinan J.L."/>
            <person name="Peng Y."/>
            <person name="Rokas A."/>
            <person name="Rosa C.A."/>
            <person name="Scheuner C."/>
            <person name="Sibirny A.A."/>
            <person name="Slot J.C."/>
            <person name="Stielow J.B."/>
            <person name="Sun H."/>
            <person name="Kurtzman C.P."/>
            <person name="Blackwell M."/>
            <person name="Grigoriev I.V."/>
            <person name="Jeffries T.W."/>
        </authorList>
    </citation>
    <scope>NUCLEOTIDE SEQUENCE [LARGE SCALE GENOMIC DNA]</scope>
    <source>
        <strain evidence="9 10">NRRL Y-2026</strain>
    </source>
</reference>
<dbReference type="GO" id="GO:0006013">
    <property type="term" value="P:mannose metabolic process"/>
    <property type="evidence" value="ECO:0007669"/>
    <property type="project" value="TreeGrafter"/>
</dbReference>
<sequence>MCSTLKNSRGNIKVGITWSFPIIQHTASNKGIVSDLGKGFSVCDEFKGGDLKDIFENCFADGGIPIEIYSIVNDSVSVFVTGSYFNNAKLGLVQGTGINSSFLVDQSLAGKQKIKFLRNTDSDKKVLINTEASFLGYHLHKYVSDVDRDMNRLWKVMGSDEYPPPHMTTDTYGVFQPLEMITSGRYIPEIIRRFVAEYFSDTAVPEAGSEYTLSAELLASLYRCSDPEKFRAELGKSLPLDNLKDDDLVILKTITKAVIYRASMILASYIIAMVRVAKFTHLEKLEISVVGSMLQYFPEYKETVLGILDSKAVQSHNIPKISFDFIKDSSIYGASIAAYVNQERMGL</sequence>
<dbReference type="InterPro" id="IPR022672">
    <property type="entry name" value="Hexokinase_N"/>
</dbReference>
<dbReference type="InterPro" id="IPR043129">
    <property type="entry name" value="ATPase_NBD"/>
</dbReference>
<evidence type="ECO:0000256" key="6">
    <source>
        <dbReference type="RuleBase" id="RU362007"/>
    </source>
</evidence>
<dbReference type="InterPro" id="IPR022673">
    <property type="entry name" value="Hexokinase_C"/>
</dbReference>
<dbReference type="GO" id="GO:0005739">
    <property type="term" value="C:mitochondrion"/>
    <property type="evidence" value="ECO:0007669"/>
    <property type="project" value="TreeGrafter"/>
</dbReference>
<evidence type="ECO:0000256" key="3">
    <source>
        <dbReference type="ARBA" id="ARBA00022741"/>
    </source>
</evidence>
<evidence type="ECO:0000256" key="2">
    <source>
        <dbReference type="ARBA" id="ARBA00022679"/>
    </source>
</evidence>
<feature type="domain" description="Hexokinase C-terminal" evidence="8">
    <location>
        <begin position="89"/>
        <end position="339"/>
    </location>
</feature>
<feature type="domain" description="Hexokinase N-terminal" evidence="7">
    <location>
        <begin position="10"/>
        <end position="84"/>
    </location>
</feature>
<gene>
    <name evidence="9" type="ORF">PICMEDRAFT_14783</name>
</gene>
<dbReference type="GeneID" id="30177216"/>
<dbReference type="OrthoDB" id="419537at2759"/>
<dbReference type="Proteomes" id="UP000094455">
    <property type="component" value="Unassembled WGS sequence"/>
</dbReference>
<dbReference type="Pfam" id="PF03727">
    <property type="entry name" value="Hexokinase_2"/>
    <property type="match status" value="1"/>
</dbReference>
<organism evidence="9 10">
    <name type="scientific">Pichia membranifaciens NRRL Y-2026</name>
    <dbReference type="NCBI Taxonomy" id="763406"/>
    <lineage>
        <taxon>Eukaryota</taxon>
        <taxon>Fungi</taxon>
        <taxon>Dikarya</taxon>
        <taxon>Ascomycota</taxon>
        <taxon>Saccharomycotina</taxon>
        <taxon>Pichiomycetes</taxon>
        <taxon>Pichiales</taxon>
        <taxon>Pichiaceae</taxon>
        <taxon>Pichia</taxon>
    </lineage>
</organism>
<dbReference type="EMBL" id="KV454001">
    <property type="protein sequence ID" value="ODQ49317.1"/>
    <property type="molecule type" value="Genomic_DNA"/>
</dbReference>
<dbReference type="STRING" id="763406.A0A1E3NT37"/>
<keyword evidence="5 6" id="KW-0067">ATP-binding</keyword>
<dbReference type="EC" id="2.7.1.-" evidence="6"/>
<name>A0A1E3NT37_9ASCO</name>
<dbReference type="CDD" id="cd24000">
    <property type="entry name" value="ASKHA_NBD_HK"/>
    <property type="match status" value="1"/>
</dbReference>
<dbReference type="GO" id="GO:0005524">
    <property type="term" value="F:ATP binding"/>
    <property type="evidence" value="ECO:0007669"/>
    <property type="project" value="UniProtKB-UniRule"/>
</dbReference>
<evidence type="ECO:0000256" key="5">
    <source>
        <dbReference type="ARBA" id="ARBA00022840"/>
    </source>
</evidence>
<evidence type="ECO:0000313" key="10">
    <source>
        <dbReference type="Proteomes" id="UP000094455"/>
    </source>
</evidence>